<dbReference type="InterPro" id="IPR014710">
    <property type="entry name" value="RmlC-like_jellyroll"/>
</dbReference>
<evidence type="ECO:0000259" key="1">
    <source>
        <dbReference type="PROSITE" id="PS50042"/>
    </source>
</evidence>
<dbReference type="PROSITE" id="PS50042">
    <property type="entry name" value="CNMP_BINDING_3"/>
    <property type="match status" value="1"/>
</dbReference>
<accession>A0AAE3MBJ6</accession>
<dbReference type="CDD" id="cd00038">
    <property type="entry name" value="CAP_ED"/>
    <property type="match status" value="1"/>
</dbReference>
<dbReference type="InterPro" id="IPR018490">
    <property type="entry name" value="cNMP-bd_dom_sf"/>
</dbReference>
<evidence type="ECO:0000313" key="2">
    <source>
        <dbReference type="EMBL" id="MCW3804761.1"/>
    </source>
</evidence>
<dbReference type="SUPFAM" id="SSF51206">
    <property type="entry name" value="cAMP-binding domain-like"/>
    <property type="match status" value="1"/>
</dbReference>
<dbReference type="InterPro" id="IPR000595">
    <property type="entry name" value="cNMP-bd_dom"/>
</dbReference>
<dbReference type="AlphaFoldDB" id="A0AAE3MBJ6"/>
<protein>
    <submittedName>
        <fullName evidence="2">Crp/Fnr family transcriptional regulator</fullName>
    </submittedName>
</protein>
<dbReference type="RefSeq" id="WP_301197983.1">
    <property type="nucleotide sequence ID" value="NZ_JAPDPI010000005.1"/>
</dbReference>
<feature type="domain" description="Cyclic nucleotide-binding" evidence="1">
    <location>
        <begin position="10"/>
        <end position="112"/>
    </location>
</feature>
<dbReference type="Pfam" id="PF00027">
    <property type="entry name" value="cNMP_binding"/>
    <property type="match status" value="1"/>
</dbReference>
<keyword evidence="3" id="KW-1185">Reference proteome</keyword>
<name>A0AAE3MBJ6_9BACT</name>
<comment type="caution">
    <text evidence="2">The sequence shown here is derived from an EMBL/GenBank/DDBJ whole genome shotgun (WGS) entry which is preliminary data.</text>
</comment>
<dbReference type="Gene3D" id="2.60.120.10">
    <property type="entry name" value="Jelly Rolls"/>
    <property type="match status" value="1"/>
</dbReference>
<organism evidence="2 3">
    <name type="scientific">Plebeiibacterium marinum</name>
    <dbReference type="NCBI Taxonomy" id="2992111"/>
    <lineage>
        <taxon>Bacteria</taxon>
        <taxon>Pseudomonadati</taxon>
        <taxon>Bacteroidota</taxon>
        <taxon>Bacteroidia</taxon>
        <taxon>Marinilabiliales</taxon>
        <taxon>Marinilabiliaceae</taxon>
        <taxon>Plebeiibacterium</taxon>
    </lineage>
</organism>
<dbReference type="Proteomes" id="UP001207408">
    <property type="component" value="Unassembled WGS sequence"/>
</dbReference>
<proteinExistence type="predicted"/>
<reference evidence="2" key="1">
    <citation type="submission" date="2022-10" db="EMBL/GenBank/DDBJ databases">
        <authorList>
            <person name="Yu W.X."/>
        </authorList>
    </citation>
    <scope>NUCLEOTIDE SEQUENCE</scope>
    <source>
        <strain evidence="2">D04</strain>
    </source>
</reference>
<sequence>MNEFLRHVNNISTVSNEVSENLQRCIKTKTYEKGELIHTIGHVCRHLFFVESGLVKHFYYHKGSQFVFRFFEEKQFFIATDSFFNNLPADYSTVALEDTIIHYLQYEDFERLCNQHHSFESFARKFVSVVAYTAISNLKGLLYLDATARYEKFLKEYGHLQQRISLGDTAGFLGISQVSLSRIRSKK</sequence>
<gene>
    <name evidence="2" type="ORF">OM074_03925</name>
</gene>
<evidence type="ECO:0000313" key="3">
    <source>
        <dbReference type="Proteomes" id="UP001207408"/>
    </source>
</evidence>
<dbReference type="EMBL" id="JAPDPI010000005">
    <property type="protein sequence ID" value="MCW3804761.1"/>
    <property type="molecule type" value="Genomic_DNA"/>
</dbReference>